<name>A0A7X2NPB9_9CLOT</name>
<sequence length="65" mass="7751">MQHDMNQIRSLQKRVEQEGARKQSYDKILNDWMGDNGILIQDPDTIDYYLTLIPIMERRLEANEV</sequence>
<dbReference type="EMBL" id="VUMD01000030">
    <property type="protein sequence ID" value="MSS38581.1"/>
    <property type="molecule type" value="Genomic_DNA"/>
</dbReference>
<evidence type="ECO:0000313" key="1">
    <source>
        <dbReference type="EMBL" id="MSS38581.1"/>
    </source>
</evidence>
<dbReference type="RefSeq" id="WP_154473968.1">
    <property type="nucleotide sequence ID" value="NZ_VUMD01000030.1"/>
</dbReference>
<comment type="caution">
    <text evidence="1">The sequence shown here is derived from an EMBL/GenBank/DDBJ whole genome shotgun (WGS) entry which is preliminary data.</text>
</comment>
<reference evidence="1 2" key="1">
    <citation type="submission" date="2019-08" db="EMBL/GenBank/DDBJ databases">
        <title>In-depth cultivation of the pig gut microbiome towards novel bacterial diversity and tailored functional studies.</title>
        <authorList>
            <person name="Wylensek D."/>
            <person name="Hitch T.C.A."/>
            <person name="Clavel T."/>
        </authorList>
    </citation>
    <scope>NUCLEOTIDE SEQUENCE [LARGE SCALE GENOMIC DNA]</scope>
    <source>
        <strain evidence="1 2">WCA-389-WT-23D1</strain>
    </source>
</reference>
<organism evidence="1 2">
    <name type="scientific">Clostridium porci</name>
    <dbReference type="NCBI Taxonomy" id="2605778"/>
    <lineage>
        <taxon>Bacteria</taxon>
        <taxon>Bacillati</taxon>
        <taxon>Bacillota</taxon>
        <taxon>Clostridia</taxon>
        <taxon>Eubacteriales</taxon>
        <taxon>Clostridiaceae</taxon>
        <taxon>Clostridium</taxon>
    </lineage>
</organism>
<protein>
    <submittedName>
        <fullName evidence="1">Uncharacterized protein</fullName>
    </submittedName>
</protein>
<accession>A0A7X2NPB9</accession>
<gene>
    <name evidence="1" type="ORF">FYJ39_19225</name>
</gene>
<dbReference type="AlphaFoldDB" id="A0A7X2NPB9"/>
<dbReference type="Proteomes" id="UP000429958">
    <property type="component" value="Unassembled WGS sequence"/>
</dbReference>
<proteinExistence type="predicted"/>
<evidence type="ECO:0000313" key="2">
    <source>
        <dbReference type="Proteomes" id="UP000429958"/>
    </source>
</evidence>
<keyword evidence="2" id="KW-1185">Reference proteome</keyword>